<dbReference type="Gene3D" id="2.60.120.200">
    <property type="match status" value="1"/>
</dbReference>
<name>L8H4E9_ACACF</name>
<dbReference type="InterPro" id="IPR013320">
    <property type="entry name" value="ConA-like_dom_sf"/>
</dbReference>
<protein>
    <recommendedName>
        <fullName evidence="3">MAM domain-containing protein</fullName>
    </recommendedName>
</protein>
<feature type="transmembrane region" description="Helical" evidence="2">
    <location>
        <begin position="6"/>
        <end position="26"/>
    </location>
</feature>
<evidence type="ECO:0000256" key="1">
    <source>
        <dbReference type="SAM" id="MobiDB-lite"/>
    </source>
</evidence>
<dbReference type="Pfam" id="PF00629">
    <property type="entry name" value="MAM"/>
    <property type="match status" value="1"/>
</dbReference>
<dbReference type="AlphaFoldDB" id="L8H4E9"/>
<dbReference type="SMART" id="SM00137">
    <property type="entry name" value="MAM"/>
    <property type="match status" value="1"/>
</dbReference>
<proteinExistence type="predicted"/>
<dbReference type="GeneID" id="14921268"/>
<evidence type="ECO:0000256" key="2">
    <source>
        <dbReference type="SAM" id="Phobius"/>
    </source>
</evidence>
<evidence type="ECO:0000313" key="4">
    <source>
        <dbReference type="EMBL" id="ELR20414.1"/>
    </source>
</evidence>
<dbReference type="Proteomes" id="UP000011083">
    <property type="component" value="Unassembled WGS sequence"/>
</dbReference>
<dbReference type="RefSeq" id="XP_004342928.1">
    <property type="nucleotide sequence ID" value="XM_004342879.1"/>
</dbReference>
<keyword evidence="2" id="KW-0812">Transmembrane</keyword>
<organism evidence="4 5">
    <name type="scientific">Acanthamoeba castellanii (strain ATCC 30010 / Neff)</name>
    <dbReference type="NCBI Taxonomy" id="1257118"/>
    <lineage>
        <taxon>Eukaryota</taxon>
        <taxon>Amoebozoa</taxon>
        <taxon>Discosea</taxon>
        <taxon>Longamoebia</taxon>
        <taxon>Centramoebida</taxon>
        <taxon>Acanthamoebidae</taxon>
        <taxon>Acanthamoeba</taxon>
    </lineage>
</organism>
<dbReference type="GO" id="GO:0016020">
    <property type="term" value="C:membrane"/>
    <property type="evidence" value="ECO:0007669"/>
    <property type="project" value="InterPro"/>
</dbReference>
<gene>
    <name evidence="4" type="ORF">ACA1_194860</name>
</gene>
<dbReference type="InterPro" id="IPR000998">
    <property type="entry name" value="MAM_dom"/>
</dbReference>
<dbReference type="VEuPathDB" id="AmoebaDB:ACA1_194860"/>
<dbReference type="KEGG" id="acan:ACA1_194860"/>
<feature type="domain" description="MAM" evidence="3">
    <location>
        <begin position="52"/>
        <end position="225"/>
    </location>
</feature>
<dbReference type="EMBL" id="KB007917">
    <property type="protein sequence ID" value="ELR20414.1"/>
    <property type="molecule type" value="Genomic_DNA"/>
</dbReference>
<keyword evidence="2" id="KW-0472">Membrane</keyword>
<dbReference type="PANTHER" id="PTHR23282">
    <property type="entry name" value="APICAL ENDOSOMAL GLYCOPROTEIN PRECURSOR"/>
    <property type="match status" value="1"/>
</dbReference>
<dbReference type="SUPFAM" id="SSF49899">
    <property type="entry name" value="Concanavalin A-like lectins/glucanases"/>
    <property type="match status" value="1"/>
</dbReference>
<feature type="region of interest" description="Disordered" evidence="1">
    <location>
        <begin position="227"/>
        <end position="254"/>
    </location>
</feature>
<evidence type="ECO:0000259" key="3">
    <source>
        <dbReference type="PROSITE" id="PS50060"/>
    </source>
</evidence>
<dbReference type="OrthoDB" id="291007at2759"/>
<feature type="compositionally biased region" description="Pro residues" evidence="1">
    <location>
        <begin position="231"/>
        <end position="241"/>
    </location>
</feature>
<keyword evidence="2" id="KW-1133">Transmembrane helix</keyword>
<dbReference type="PANTHER" id="PTHR23282:SF101">
    <property type="entry name" value="MAM DOMAIN-CONTAINING PROTEIN"/>
    <property type="match status" value="1"/>
</dbReference>
<dbReference type="PROSITE" id="PS50060">
    <property type="entry name" value="MAM_2"/>
    <property type="match status" value="1"/>
</dbReference>
<dbReference type="InterPro" id="IPR051560">
    <property type="entry name" value="MAM_domain-containing"/>
</dbReference>
<feature type="transmembrane region" description="Helical" evidence="2">
    <location>
        <begin position="265"/>
        <end position="291"/>
    </location>
</feature>
<accession>L8H4E9</accession>
<reference evidence="4 5" key="1">
    <citation type="journal article" date="2013" name="Genome Biol.">
        <title>Genome of Acanthamoeba castellanii highlights extensive lateral gene transfer and early evolution of tyrosine kinase signaling.</title>
        <authorList>
            <person name="Clarke M."/>
            <person name="Lohan A.J."/>
            <person name="Liu B."/>
            <person name="Lagkouvardos I."/>
            <person name="Roy S."/>
            <person name="Zafar N."/>
            <person name="Bertelli C."/>
            <person name="Schilde C."/>
            <person name="Kianianmomeni A."/>
            <person name="Burglin T.R."/>
            <person name="Frech C."/>
            <person name="Turcotte B."/>
            <person name="Kopec K.O."/>
            <person name="Synnott J.M."/>
            <person name="Choo C."/>
            <person name="Paponov I."/>
            <person name="Finkler A."/>
            <person name="Soon Heng Tan C."/>
            <person name="Hutchins A.P."/>
            <person name="Weinmeier T."/>
            <person name="Rattei T."/>
            <person name="Chu J.S."/>
            <person name="Gimenez G."/>
            <person name="Irimia M."/>
            <person name="Rigden D.J."/>
            <person name="Fitzpatrick D.A."/>
            <person name="Lorenzo-Morales J."/>
            <person name="Bateman A."/>
            <person name="Chiu C.H."/>
            <person name="Tang P."/>
            <person name="Hegemann P."/>
            <person name="Fromm H."/>
            <person name="Raoult D."/>
            <person name="Greub G."/>
            <person name="Miranda-Saavedra D."/>
            <person name="Chen N."/>
            <person name="Nash P."/>
            <person name="Ginger M.L."/>
            <person name="Horn M."/>
            <person name="Schaap P."/>
            <person name="Caler L."/>
            <person name="Loftus B."/>
        </authorList>
    </citation>
    <scope>NUCLEOTIDE SEQUENCE [LARGE SCALE GENOMIC DNA]</scope>
    <source>
        <strain evidence="4 5">Neff</strain>
    </source>
</reference>
<evidence type="ECO:0000313" key="5">
    <source>
        <dbReference type="Proteomes" id="UP000011083"/>
    </source>
</evidence>
<keyword evidence="5" id="KW-1185">Reference proteome</keyword>
<sequence length="307" mass="32248">MSSSCSLLSVMGGWLVLVLLVIDLGCTSHRYGAAVALTVKQLPHLQTFDSWDTCVYDGGCYEQDCSSAMMGGWVTPALADILFVDQTFGWWGKYLYAEASGCGDRPLMATSPFIVFTASDATLTFWYYYYGSDIKTSTQFQVTMSATTDDGTTQNETIWTNSGESAAEWKSATISLSSFFPSEATAANPVTTVFSFEVTPSNDRNNFRADIAIDDVLFTQSGVPTVSPTPYVDPSPSPSPSPATGRAAPVSTGSGGLSDGEIGGIVGGVVGGLILLTLLLGVLLVVILLIISPKAPAAPAPAPNTVL</sequence>